<dbReference type="PANTHER" id="PTHR33121:SF79">
    <property type="entry name" value="CYCLIC DI-GMP PHOSPHODIESTERASE PDED-RELATED"/>
    <property type="match status" value="1"/>
</dbReference>
<dbReference type="Pfam" id="PF00563">
    <property type="entry name" value="EAL"/>
    <property type="match status" value="1"/>
</dbReference>
<dbReference type="Gene3D" id="3.30.70.270">
    <property type="match status" value="1"/>
</dbReference>
<dbReference type="KEGG" id="dfc:DFI_16585"/>
<feature type="transmembrane region" description="Helical" evidence="1">
    <location>
        <begin position="96"/>
        <end position="114"/>
    </location>
</feature>
<dbReference type="SUPFAM" id="SSF141868">
    <property type="entry name" value="EAL domain-like"/>
    <property type="match status" value="1"/>
</dbReference>
<evidence type="ECO:0000259" key="2">
    <source>
        <dbReference type="PROSITE" id="PS50883"/>
    </source>
</evidence>
<dbReference type="STRING" id="317577.GCA_000419625_03380"/>
<organism evidence="4 5">
    <name type="scientific">Deinococcus ficus</name>
    <dbReference type="NCBI Taxonomy" id="317577"/>
    <lineage>
        <taxon>Bacteria</taxon>
        <taxon>Thermotogati</taxon>
        <taxon>Deinococcota</taxon>
        <taxon>Deinococci</taxon>
        <taxon>Deinococcales</taxon>
        <taxon>Deinococcaceae</taxon>
        <taxon>Deinococcus</taxon>
    </lineage>
</organism>
<name>A0A221T1S7_9DEIO</name>
<dbReference type="NCBIfam" id="TIGR00254">
    <property type="entry name" value="GGDEF"/>
    <property type="match status" value="1"/>
</dbReference>
<feature type="transmembrane region" description="Helical" evidence="1">
    <location>
        <begin position="126"/>
        <end position="150"/>
    </location>
</feature>
<evidence type="ECO:0000259" key="3">
    <source>
        <dbReference type="PROSITE" id="PS50887"/>
    </source>
</evidence>
<evidence type="ECO:0000313" key="4">
    <source>
        <dbReference type="EMBL" id="ASN82811.1"/>
    </source>
</evidence>
<feature type="transmembrane region" description="Helical" evidence="1">
    <location>
        <begin position="60"/>
        <end position="81"/>
    </location>
</feature>
<geneLocation type="plasmid" evidence="5">
    <name>pdfi2</name>
</geneLocation>
<dbReference type="InterPro" id="IPR050706">
    <property type="entry name" value="Cyclic-di-GMP_PDE-like"/>
</dbReference>
<accession>A0A221T1S7</accession>
<protein>
    <submittedName>
        <fullName evidence="4">GGDEF-domain containing protein</fullName>
    </submittedName>
</protein>
<dbReference type="InterPro" id="IPR001633">
    <property type="entry name" value="EAL_dom"/>
</dbReference>
<dbReference type="Proteomes" id="UP000259030">
    <property type="component" value="Plasmid pDFI2"/>
</dbReference>
<dbReference type="InterPro" id="IPR029787">
    <property type="entry name" value="Nucleotide_cyclase"/>
</dbReference>
<dbReference type="GO" id="GO:0071111">
    <property type="term" value="F:cyclic-guanylate-specific phosphodiesterase activity"/>
    <property type="evidence" value="ECO:0007669"/>
    <property type="project" value="InterPro"/>
</dbReference>
<dbReference type="InterPro" id="IPR043128">
    <property type="entry name" value="Rev_trsase/Diguanyl_cyclase"/>
</dbReference>
<dbReference type="InterPro" id="IPR035919">
    <property type="entry name" value="EAL_sf"/>
</dbReference>
<sequence>MLATLMALGALLYAAWIAWPWGGPQDVTTYSNVLYLPAIYAGFALSAVALRRAARPLRDVLLPLTVGLGLHALGDTLWAYLEMFTALPPFPSVADVAYLLAYPFLGWALARATLDGLGPWRLRRLGLDTLIVVGAVSVYLWWAAVAQIVGSGGPLLVRLTGLAYPAADLVLLTLVVLAVLHGRRPERHLVWFMLGLAAMIGADLGFLVLNSLGTYHEGHPVDLVFTVAYSLLALGAWQYQVSGHAPDPAAPTRRGPGGLQERLAARATRLAAALPYLAAVAAGILQLWVSAEHEFGAYGVHLGAVLILLLVVARQAVTIQDNAQLTRSLQAFTGELELSRQQLSHQVNHDSLTGLPNRRLFEAQLTQAIGEAALRQGRFALLFIDLDSFKAINDRCGQHAGDDLLRQVAARLQSALGTEDRLARQGGDEFMVLADLAGGRDPVRVAQDLLQALRPPMTVDGQAVRVTASIGVSLYPDHAREAGELRRCADLAMFQAKRSSARGYRLFQADEPDPDQALLTRLEGALARGDLGLHYQPLFDLTDHRVVAVEALMRWTDPELGRVPPDRFIPVLEASPLIGPVGLWALDQALTQLARWQARGWRGRMAVNICLAQLADPGFSVAVQAALERHGLRGEQLELEITERAVLIDVRQVTEQLLHLREVGVRLALDDFGMGQGTLLYLLDFPAQVIKLDRRITQGAQDSPRERRVAEALTTFIHALNFEVIAEGVETPEQLDLMKTLGVHLVQGFYLARPGPAASVDALLLPGVPEKARA</sequence>
<dbReference type="PROSITE" id="PS50887">
    <property type="entry name" value="GGDEF"/>
    <property type="match status" value="1"/>
</dbReference>
<evidence type="ECO:0000256" key="1">
    <source>
        <dbReference type="SAM" id="Phobius"/>
    </source>
</evidence>
<proteinExistence type="predicted"/>
<dbReference type="PROSITE" id="PS50883">
    <property type="entry name" value="EAL"/>
    <property type="match status" value="1"/>
</dbReference>
<reference evidence="4 5" key="1">
    <citation type="submission" date="2017-05" db="EMBL/GenBank/DDBJ databases">
        <title>The complete genome sequence of Deinococcus ficus isolated from the rhizosphere of the Ficus religiosa L. in Taiwan.</title>
        <authorList>
            <person name="Wu K.-M."/>
            <person name="Liao T.-L."/>
            <person name="Liu Y.-M."/>
            <person name="Young C.-C."/>
            <person name="Tsai S.-F."/>
        </authorList>
    </citation>
    <scope>NUCLEOTIDE SEQUENCE [LARGE SCALE GENOMIC DNA]</scope>
    <source>
        <strain evidence="4 5">CC-FR2-10</strain>
        <plasmid evidence="5">pdfi2</plasmid>
    </source>
</reference>
<feature type="transmembrane region" description="Helical" evidence="1">
    <location>
        <begin position="270"/>
        <end position="289"/>
    </location>
</feature>
<feature type="transmembrane region" description="Helical" evidence="1">
    <location>
        <begin position="189"/>
        <end position="209"/>
    </location>
</feature>
<feature type="transmembrane region" description="Helical" evidence="1">
    <location>
        <begin position="30"/>
        <end position="48"/>
    </location>
</feature>
<feature type="domain" description="EAL" evidence="2">
    <location>
        <begin position="515"/>
        <end position="768"/>
    </location>
</feature>
<dbReference type="SMART" id="SM00267">
    <property type="entry name" value="GGDEF"/>
    <property type="match status" value="1"/>
</dbReference>
<evidence type="ECO:0000313" key="5">
    <source>
        <dbReference type="Proteomes" id="UP000259030"/>
    </source>
</evidence>
<keyword evidence="5" id="KW-1185">Reference proteome</keyword>
<dbReference type="EMBL" id="CP021083">
    <property type="protein sequence ID" value="ASN82811.1"/>
    <property type="molecule type" value="Genomic_DNA"/>
</dbReference>
<feature type="domain" description="GGDEF" evidence="3">
    <location>
        <begin position="377"/>
        <end position="509"/>
    </location>
</feature>
<dbReference type="CDD" id="cd01948">
    <property type="entry name" value="EAL"/>
    <property type="match status" value="1"/>
</dbReference>
<keyword evidence="1" id="KW-1133">Transmembrane helix</keyword>
<dbReference type="SMART" id="SM00052">
    <property type="entry name" value="EAL"/>
    <property type="match status" value="1"/>
</dbReference>
<dbReference type="SUPFAM" id="SSF55073">
    <property type="entry name" value="Nucleotide cyclase"/>
    <property type="match status" value="1"/>
</dbReference>
<feature type="transmembrane region" description="Helical" evidence="1">
    <location>
        <begin position="295"/>
        <end position="313"/>
    </location>
</feature>
<dbReference type="PANTHER" id="PTHR33121">
    <property type="entry name" value="CYCLIC DI-GMP PHOSPHODIESTERASE PDEF"/>
    <property type="match status" value="1"/>
</dbReference>
<dbReference type="Gene3D" id="3.20.20.450">
    <property type="entry name" value="EAL domain"/>
    <property type="match status" value="1"/>
</dbReference>
<dbReference type="AlphaFoldDB" id="A0A221T1S7"/>
<gene>
    <name evidence="4" type="ORF">DFI_16585</name>
</gene>
<dbReference type="InterPro" id="IPR000160">
    <property type="entry name" value="GGDEF_dom"/>
</dbReference>
<dbReference type="Pfam" id="PF00990">
    <property type="entry name" value="GGDEF"/>
    <property type="match status" value="1"/>
</dbReference>
<keyword evidence="1" id="KW-0472">Membrane</keyword>
<keyword evidence="1" id="KW-0812">Transmembrane</keyword>
<dbReference type="CDD" id="cd01949">
    <property type="entry name" value="GGDEF"/>
    <property type="match status" value="1"/>
</dbReference>
<keyword evidence="4" id="KW-0614">Plasmid</keyword>
<feature type="transmembrane region" description="Helical" evidence="1">
    <location>
        <begin position="162"/>
        <end position="182"/>
    </location>
</feature>